<evidence type="ECO:0000313" key="2">
    <source>
        <dbReference type="EMBL" id="GIG93648.1"/>
    </source>
</evidence>
<reference evidence="2 3" key="1">
    <citation type="submission" date="2021-01" db="EMBL/GenBank/DDBJ databases">
        <title>Whole genome shotgun sequence of Plantactinospora mayteni NBRC 109088.</title>
        <authorList>
            <person name="Komaki H."/>
            <person name="Tamura T."/>
        </authorList>
    </citation>
    <scope>NUCLEOTIDE SEQUENCE [LARGE SCALE GENOMIC DNA]</scope>
    <source>
        <strain evidence="2 3">NBRC 109088</strain>
    </source>
</reference>
<dbReference type="RefSeq" id="WP_203855326.1">
    <property type="nucleotide sequence ID" value="NZ_BAAAZQ010000003.1"/>
</dbReference>
<dbReference type="Pfam" id="PF01370">
    <property type="entry name" value="Epimerase"/>
    <property type="match status" value="1"/>
</dbReference>
<dbReference type="InterPro" id="IPR036291">
    <property type="entry name" value="NAD(P)-bd_dom_sf"/>
</dbReference>
<dbReference type="InterPro" id="IPR001509">
    <property type="entry name" value="Epimerase_deHydtase"/>
</dbReference>
<dbReference type="Proteomes" id="UP000621500">
    <property type="component" value="Unassembled WGS sequence"/>
</dbReference>
<accession>A0ABQ4EG00</accession>
<dbReference type="Gene3D" id="3.40.50.720">
    <property type="entry name" value="NAD(P)-binding Rossmann-like Domain"/>
    <property type="match status" value="1"/>
</dbReference>
<evidence type="ECO:0000313" key="3">
    <source>
        <dbReference type="Proteomes" id="UP000621500"/>
    </source>
</evidence>
<dbReference type="SUPFAM" id="SSF51735">
    <property type="entry name" value="NAD(P)-binding Rossmann-fold domains"/>
    <property type="match status" value="1"/>
</dbReference>
<gene>
    <name evidence="2" type="ORF">Pma05_02210</name>
</gene>
<feature type="domain" description="NAD-dependent epimerase/dehydratase" evidence="1">
    <location>
        <begin position="4"/>
        <end position="62"/>
    </location>
</feature>
<protein>
    <recommendedName>
        <fullName evidence="1">NAD-dependent epimerase/dehydratase domain-containing protein</fullName>
    </recommendedName>
</protein>
<name>A0ABQ4EG00_9ACTN</name>
<keyword evidence="3" id="KW-1185">Reference proteome</keyword>
<evidence type="ECO:0000259" key="1">
    <source>
        <dbReference type="Pfam" id="PF01370"/>
    </source>
</evidence>
<sequence length="66" mass="6776">MRLLVNGGAGFIGSNLVESALRDPAITEVRVVDDLSTGRGGNLGGQDVELVESSILDPAAPDRAGR</sequence>
<proteinExistence type="predicted"/>
<comment type="caution">
    <text evidence="2">The sequence shown here is derived from an EMBL/GenBank/DDBJ whole genome shotgun (WGS) entry which is preliminary data.</text>
</comment>
<organism evidence="2 3">
    <name type="scientific">Plantactinospora mayteni</name>
    <dbReference type="NCBI Taxonomy" id="566021"/>
    <lineage>
        <taxon>Bacteria</taxon>
        <taxon>Bacillati</taxon>
        <taxon>Actinomycetota</taxon>
        <taxon>Actinomycetes</taxon>
        <taxon>Micromonosporales</taxon>
        <taxon>Micromonosporaceae</taxon>
        <taxon>Plantactinospora</taxon>
    </lineage>
</organism>
<dbReference type="EMBL" id="BONX01000002">
    <property type="protein sequence ID" value="GIG93648.1"/>
    <property type="molecule type" value="Genomic_DNA"/>
</dbReference>